<name>A0ABS3NED2_9GAMM</name>
<dbReference type="SMART" id="SM00419">
    <property type="entry name" value="HTH_CRP"/>
    <property type="match status" value="1"/>
</dbReference>
<evidence type="ECO:0000313" key="5">
    <source>
        <dbReference type="EMBL" id="MBO1518954.1"/>
    </source>
</evidence>
<evidence type="ECO:0000259" key="4">
    <source>
        <dbReference type="SMART" id="SM00419"/>
    </source>
</evidence>
<evidence type="ECO:0000313" key="6">
    <source>
        <dbReference type="Proteomes" id="UP000664882"/>
    </source>
</evidence>
<dbReference type="SUPFAM" id="SSF46785">
    <property type="entry name" value="Winged helix' DNA-binding domain"/>
    <property type="match status" value="1"/>
</dbReference>
<dbReference type="InterPro" id="IPR036388">
    <property type="entry name" value="WH-like_DNA-bd_sf"/>
</dbReference>
<protein>
    <submittedName>
        <fullName evidence="5">DeoR family transcriptional regulator</fullName>
    </submittedName>
</protein>
<reference evidence="5 6" key="1">
    <citation type="submission" date="2021-03" db="EMBL/GenBank/DDBJ databases">
        <title>Oceanisphaera sp. nov., isolated from the intestine.</title>
        <authorList>
            <person name="Zhao L.-H."/>
            <person name="Shi L.-F."/>
        </authorList>
    </citation>
    <scope>NUCLEOTIDE SEQUENCE [LARGE SCALE GENOMIC DNA]</scope>
    <source>
        <strain evidence="5 6">DM8</strain>
    </source>
</reference>
<proteinExistence type="predicted"/>
<evidence type="ECO:0000256" key="2">
    <source>
        <dbReference type="ARBA" id="ARBA00023163"/>
    </source>
</evidence>
<dbReference type="InterPro" id="IPR036390">
    <property type="entry name" value="WH_DNA-bd_sf"/>
</dbReference>
<organism evidence="5 6">
    <name type="scientific">Oceanisphaera pacifica</name>
    <dbReference type="NCBI Taxonomy" id="2818389"/>
    <lineage>
        <taxon>Bacteria</taxon>
        <taxon>Pseudomonadati</taxon>
        <taxon>Pseudomonadota</taxon>
        <taxon>Gammaproteobacteria</taxon>
        <taxon>Aeromonadales</taxon>
        <taxon>Aeromonadaceae</taxon>
        <taxon>Oceanisphaera</taxon>
    </lineage>
</organism>
<gene>
    <name evidence="5" type="ORF">J3U76_04760</name>
</gene>
<feature type="domain" description="HTH crp-type" evidence="4">
    <location>
        <begin position="70"/>
        <end position="119"/>
    </location>
</feature>
<dbReference type="Gene3D" id="1.10.10.10">
    <property type="entry name" value="Winged helix-like DNA-binding domain superfamily/Winged helix DNA-binding domain"/>
    <property type="match status" value="1"/>
</dbReference>
<feature type="region of interest" description="Disordered" evidence="3">
    <location>
        <begin position="148"/>
        <end position="172"/>
    </location>
</feature>
<evidence type="ECO:0000256" key="1">
    <source>
        <dbReference type="ARBA" id="ARBA00023015"/>
    </source>
</evidence>
<dbReference type="RefSeq" id="WP_208004697.1">
    <property type="nucleotide sequence ID" value="NZ_JAGDFX010000004.1"/>
</dbReference>
<dbReference type="Pfam" id="PF08220">
    <property type="entry name" value="HTH_DeoR"/>
    <property type="match status" value="1"/>
</dbReference>
<dbReference type="EMBL" id="JAGDFX010000004">
    <property type="protein sequence ID" value="MBO1518954.1"/>
    <property type="molecule type" value="Genomic_DNA"/>
</dbReference>
<dbReference type="Proteomes" id="UP000664882">
    <property type="component" value="Unassembled WGS sequence"/>
</dbReference>
<keyword evidence="1" id="KW-0805">Transcription regulation</keyword>
<keyword evidence="6" id="KW-1185">Reference proteome</keyword>
<keyword evidence="2" id="KW-0804">Transcription</keyword>
<accession>A0ABS3NED2</accession>
<comment type="caution">
    <text evidence="5">The sequence shown here is derived from an EMBL/GenBank/DDBJ whole genome shotgun (WGS) entry which is preliminary data.</text>
</comment>
<evidence type="ECO:0000256" key="3">
    <source>
        <dbReference type="SAM" id="MobiDB-lite"/>
    </source>
</evidence>
<dbReference type="InterPro" id="IPR012318">
    <property type="entry name" value="HTH_CRP"/>
</dbReference>
<dbReference type="InterPro" id="IPR001034">
    <property type="entry name" value="DeoR_HTH"/>
</dbReference>
<sequence>MPFSYEKITTHFGHIFPTHIEELCELLIILRKQFSGDLDLMLILAIIGSRTLPARHTKAMTYDEFITDDNKSIISQPINIQSVAECSGIARETVRRKVNKLEALGYVTRNDHGMLKVTPKATTDLTASTEASIQYLVALGASGTAFAHTDHKESNCPPPEKRSKDRTGRSFK</sequence>